<dbReference type="AlphaFoldDB" id="A0A975CN06"/>
<evidence type="ECO:0000313" key="2">
    <source>
        <dbReference type="Proteomes" id="UP000663920"/>
    </source>
</evidence>
<accession>A0A975CN06</accession>
<name>A0A975CN06_9FLAO</name>
<gene>
    <name evidence="1" type="ORF">J3359_16185</name>
</gene>
<dbReference type="KEGG" id="pcea:J3359_16185"/>
<reference evidence="1 2" key="1">
    <citation type="submission" date="2021-03" db="EMBL/GenBank/DDBJ databases">
        <title>Complete genome of Polaribacter_sp.SM13.</title>
        <authorList>
            <person name="Jeong S.W."/>
            <person name="Bae J.W."/>
        </authorList>
    </citation>
    <scope>NUCLEOTIDE SEQUENCE [LARGE SCALE GENOMIC DNA]</scope>
    <source>
        <strain evidence="1 2">SM13</strain>
    </source>
</reference>
<dbReference type="EMBL" id="CP071869">
    <property type="protein sequence ID" value="QTE22324.1"/>
    <property type="molecule type" value="Genomic_DNA"/>
</dbReference>
<proteinExistence type="predicted"/>
<keyword evidence="2" id="KW-1185">Reference proteome</keyword>
<dbReference type="PROSITE" id="PS51257">
    <property type="entry name" value="PROKAR_LIPOPROTEIN"/>
    <property type="match status" value="1"/>
</dbReference>
<protein>
    <submittedName>
        <fullName evidence="1">Uncharacterized protein</fullName>
    </submittedName>
</protein>
<dbReference type="Proteomes" id="UP000663920">
    <property type="component" value="Chromosome"/>
</dbReference>
<evidence type="ECO:0000313" key="1">
    <source>
        <dbReference type="EMBL" id="QTE22324.1"/>
    </source>
</evidence>
<organism evidence="1 2">
    <name type="scientific">Polaribacter cellanae</name>
    <dbReference type="NCBI Taxonomy" id="2818493"/>
    <lineage>
        <taxon>Bacteria</taxon>
        <taxon>Pseudomonadati</taxon>
        <taxon>Bacteroidota</taxon>
        <taxon>Flavobacteriia</taxon>
        <taxon>Flavobacteriales</taxon>
        <taxon>Flavobacteriaceae</taxon>
    </lineage>
</organism>
<dbReference type="RefSeq" id="WP_208078105.1">
    <property type="nucleotide sequence ID" value="NZ_CP071869.1"/>
</dbReference>
<sequence length="121" mass="13982">MKNSIYTLSILILFQSCYSYKTFDLKDYETIKPKKVKIELNNSKKYKGKVLEFKNGTFLIESSKGIIEVKKTEIKKIEERKFSFIRTIVFSTAGTYIIIKLLESILDSALDGVFKGFKFPA</sequence>